<gene>
    <name evidence="1" type="ORF">CXR34_16450</name>
</gene>
<accession>A0A134DEP1</accession>
<reference evidence="1 2" key="1">
    <citation type="submission" date="2017-12" db="EMBL/GenBank/DDBJ databases">
        <title>Isolation and characterization of estrogens degradatiion strain Microbacterium hominis SJTG1.</title>
        <authorList>
            <person name="Xiong W."/>
            <person name="Yin C."/>
            <person name="Zheng D."/>
            <person name="Liang R."/>
        </authorList>
    </citation>
    <scope>NUCLEOTIDE SEQUENCE [LARGE SCALE GENOMIC DNA]</scope>
    <source>
        <strain evidence="1 2">SJTG1</strain>
    </source>
</reference>
<organism evidence="1 2">
    <name type="scientific">Microbacterium hominis</name>
    <dbReference type="NCBI Taxonomy" id="162426"/>
    <lineage>
        <taxon>Bacteria</taxon>
        <taxon>Bacillati</taxon>
        <taxon>Actinomycetota</taxon>
        <taxon>Actinomycetes</taxon>
        <taxon>Micrococcales</taxon>
        <taxon>Microbacteriaceae</taxon>
        <taxon>Microbacterium</taxon>
    </lineage>
</organism>
<evidence type="ECO:0000313" key="2">
    <source>
        <dbReference type="Proteomes" id="UP000233276"/>
    </source>
</evidence>
<evidence type="ECO:0000313" key="1">
    <source>
        <dbReference type="EMBL" id="AUG30894.1"/>
    </source>
</evidence>
<protein>
    <submittedName>
        <fullName evidence="1">Uncharacterized protein</fullName>
    </submittedName>
</protein>
<dbReference type="OrthoDB" id="3225559at2"/>
<proteinExistence type="predicted"/>
<name>A0A134DEP1_9MICO</name>
<dbReference type="RefSeq" id="WP_060960520.1">
    <property type="nucleotide sequence ID" value="NZ_CP025299.1"/>
</dbReference>
<dbReference type="KEGG" id="mhos:CXR34_16450"/>
<sequence>MTAAEPTRFPAATDADRAPAPSLRVEAEALLAAAIAAVSGGVVGLIVGLLGIGTRLWGDGSIAGWAAAGAGLAAGVSSALGYWRARTTDGQEWRRRIASWRYVVSTASVVIAHGALAAIGTVALFAVLSRAFIDVELTAFWTTVLAATATGLSGWLSYLSASRMTTQRLTTLLVTFIGIGTLAAMITTSDPLWWTYHFSQLGTFGDMSSFLFNGTLVAGGLLVTTFTLYVSHDLAALGEAPRGIRVVGTALAIMGVMLACVGIFPVNVNMLLHNLSASGMALMFLLLLVGGPWIVRRMPRAYFLASWAFLAGLVASIALFATGYFGLTAFEIIVFALIFGWLAVFIRFMVVADQPDPRG</sequence>
<dbReference type="Proteomes" id="UP000233276">
    <property type="component" value="Chromosome"/>
</dbReference>
<dbReference type="AlphaFoldDB" id="A0A134DEP1"/>
<dbReference type="EMBL" id="CP025299">
    <property type="protein sequence ID" value="AUG30894.1"/>
    <property type="molecule type" value="Genomic_DNA"/>
</dbReference>